<evidence type="ECO:0000313" key="3">
    <source>
        <dbReference type="Proteomes" id="UP000001056"/>
    </source>
</evidence>
<reference evidence="3" key="1">
    <citation type="journal article" date="2015" name="Genome Announc.">
        <title>Draft genome sequence of the cellulolytic fungus Chaetomium globosum.</title>
        <authorList>
            <person name="Cuomo C.A."/>
            <person name="Untereiner W.A."/>
            <person name="Ma L.-J."/>
            <person name="Grabherr M."/>
            <person name="Birren B.W."/>
        </authorList>
    </citation>
    <scope>NUCLEOTIDE SEQUENCE [LARGE SCALE GENOMIC DNA]</scope>
    <source>
        <strain evidence="3">ATCC 6205 / CBS 148.51 / DSM 1962 / NBRC 6347 / NRRL 1970</strain>
    </source>
</reference>
<dbReference type="RefSeq" id="XP_001223913.1">
    <property type="nucleotide sequence ID" value="XM_001223912.1"/>
</dbReference>
<name>Q2H0J7_CHAGB</name>
<feature type="region of interest" description="Disordered" evidence="1">
    <location>
        <begin position="35"/>
        <end position="60"/>
    </location>
</feature>
<dbReference type="EMBL" id="CH408032">
    <property type="protein sequence ID" value="EAQ88080.1"/>
    <property type="molecule type" value="Genomic_DNA"/>
</dbReference>
<feature type="region of interest" description="Disordered" evidence="1">
    <location>
        <begin position="1"/>
        <end position="23"/>
    </location>
</feature>
<accession>Q2H0J7</accession>
<organism evidence="2 3">
    <name type="scientific">Chaetomium globosum (strain ATCC 6205 / CBS 148.51 / DSM 1962 / NBRC 6347 / NRRL 1970)</name>
    <name type="common">Soil fungus</name>
    <dbReference type="NCBI Taxonomy" id="306901"/>
    <lineage>
        <taxon>Eukaryota</taxon>
        <taxon>Fungi</taxon>
        <taxon>Dikarya</taxon>
        <taxon>Ascomycota</taxon>
        <taxon>Pezizomycotina</taxon>
        <taxon>Sordariomycetes</taxon>
        <taxon>Sordariomycetidae</taxon>
        <taxon>Sordariales</taxon>
        <taxon>Chaetomiaceae</taxon>
        <taxon>Chaetomium</taxon>
    </lineage>
</organism>
<proteinExistence type="predicted"/>
<dbReference type="Proteomes" id="UP000001056">
    <property type="component" value="Unassembled WGS sequence"/>
</dbReference>
<keyword evidence="3" id="KW-1185">Reference proteome</keyword>
<gene>
    <name evidence="2" type="ORF">CHGG_04699</name>
</gene>
<dbReference type="GeneID" id="4392207"/>
<evidence type="ECO:0000313" key="2">
    <source>
        <dbReference type="EMBL" id="EAQ88080.1"/>
    </source>
</evidence>
<protein>
    <submittedName>
        <fullName evidence="2">Uncharacterized protein</fullName>
    </submittedName>
</protein>
<evidence type="ECO:0000256" key="1">
    <source>
        <dbReference type="SAM" id="MobiDB-lite"/>
    </source>
</evidence>
<dbReference type="HOGENOM" id="CLU_2941524_0_0_1"/>
<dbReference type="InParanoid" id="Q2H0J7"/>
<sequence length="60" mass="5934">MEDLGMGQIHATPNPDAGSGDLLLVAAPAGTTLTAELPPTAMSGAAVPRRPGSQAQGPLR</sequence>
<dbReference type="AlphaFoldDB" id="Q2H0J7"/>
<dbReference type="VEuPathDB" id="FungiDB:CHGG_04699"/>